<gene>
    <name evidence="1" type="ORF">DPMN_022849</name>
</gene>
<name>A0A9D4NL19_DREPO</name>
<evidence type="ECO:0000313" key="2">
    <source>
        <dbReference type="Proteomes" id="UP000828390"/>
    </source>
</evidence>
<comment type="caution">
    <text evidence="1">The sequence shown here is derived from an EMBL/GenBank/DDBJ whole genome shotgun (WGS) entry which is preliminary data.</text>
</comment>
<accession>A0A9D4NL19</accession>
<organism evidence="1 2">
    <name type="scientific">Dreissena polymorpha</name>
    <name type="common">Zebra mussel</name>
    <name type="synonym">Mytilus polymorpha</name>
    <dbReference type="NCBI Taxonomy" id="45954"/>
    <lineage>
        <taxon>Eukaryota</taxon>
        <taxon>Metazoa</taxon>
        <taxon>Spiralia</taxon>
        <taxon>Lophotrochozoa</taxon>
        <taxon>Mollusca</taxon>
        <taxon>Bivalvia</taxon>
        <taxon>Autobranchia</taxon>
        <taxon>Heteroconchia</taxon>
        <taxon>Euheterodonta</taxon>
        <taxon>Imparidentia</taxon>
        <taxon>Neoheterodontei</taxon>
        <taxon>Myida</taxon>
        <taxon>Dreissenoidea</taxon>
        <taxon>Dreissenidae</taxon>
        <taxon>Dreissena</taxon>
    </lineage>
</organism>
<keyword evidence="2" id="KW-1185">Reference proteome</keyword>
<reference evidence="1" key="2">
    <citation type="submission" date="2020-11" db="EMBL/GenBank/DDBJ databases">
        <authorList>
            <person name="McCartney M.A."/>
            <person name="Auch B."/>
            <person name="Kono T."/>
            <person name="Mallez S."/>
            <person name="Becker A."/>
            <person name="Gohl D.M."/>
            <person name="Silverstein K.A.T."/>
            <person name="Koren S."/>
            <person name="Bechman K.B."/>
            <person name="Herman A."/>
            <person name="Abrahante J.E."/>
            <person name="Garbe J."/>
        </authorList>
    </citation>
    <scope>NUCLEOTIDE SEQUENCE</scope>
    <source>
        <strain evidence="1">Duluth1</strain>
        <tissue evidence="1">Whole animal</tissue>
    </source>
</reference>
<dbReference type="AlphaFoldDB" id="A0A9D4NL19"/>
<evidence type="ECO:0000313" key="1">
    <source>
        <dbReference type="EMBL" id="KAH3898612.1"/>
    </source>
</evidence>
<protein>
    <submittedName>
        <fullName evidence="1">Uncharacterized protein</fullName>
    </submittedName>
</protein>
<proteinExistence type="predicted"/>
<sequence length="111" mass="12395">MPYTAWSNNFVLISLYKTFQLSLLRASEWNVRGSVLISVCVELKGLKQYVLSNDNSNLCADVVNLEEAFSNFERATHAPMMIHIAGLTNYGLIGARVPTTVLTGQTDTKRR</sequence>
<reference evidence="1" key="1">
    <citation type="journal article" date="2019" name="bioRxiv">
        <title>The Genome of the Zebra Mussel, Dreissena polymorpha: A Resource for Invasive Species Research.</title>
        <authorList>
            <person name="McCartney M.A."/>
            <person name="Auch B."/>
            <person name="Kono T."/>
            <person name="Mallez S."/>
            <person name="Zhang Y."/>
            <person name="Obille A."/>
            <person name="Becker A."/>
            <person name="Abrahante J.E."/>
            <person name="Garbe J."/>
            <person name="Badalamenti J.P."/>
            <person name="Herman A."/>
            <person name="Mangelson H."/>
            <person name="Liachko I."/>
            <person name="Sullivan S."/>
            <person name="Sone E.D."/>
            <person name="Koren S."/>
            <person name="Silverstein K.A.T."/>
            <person name="Beckman K.B."/>
            <person name="Gohl D.M."/>
        </authorList>
    </citation>
    <scope>NUCLEOTIDE SEQUENCE</scope>
    <source>
        <strain evidence="1">Duluth1</strain>
        <tissue evidence="1">Whole animal</tissue>
    </source>
</reference>
<dbReference type="Proteomes" id="UP000828390">
    <property type="component" value="Unassembled WGS sequence"/>
</dbReference>
<dbReference type="EMBL" id="JAIWYP010000001">
    <property type="protein sequence ID" value="KAH3898612.1"/>
    <property type="molecule type" value="Genomic_DNA"/>
</dbReference>